<dbReference type="Gene3D" id="3.30.60.30">
    <property type="match status" value="1"/>
</dbReference>
<sequence>MYFIKVALISLVLVINKNSCAQPEDHTTEQNEVEKCSSDKKVCGTDGKTYNNICLLQKETGVKLAHEGDCTNGDKKQRQTAYRPDLILKSKIVNSTEESLQKKLVKHFNPTTGKWEYVIDILPTIVITPTFHHLQMTNDNQIPSSYNITNIKTSAAQQTVGAVNAPNQLDINNLPSTYSEKINDLSFLGKISGGMSPNRKLIIDNSQGPSDKKNSLISEIVGNVTNNFPRSESENRVFLPMKNETILSFETSVSHPNRSHSNVFPSQQTSQITGNKSPVYHLQTVVNKPKSFNRAFGPIKKKNNYIN</sequence>
<keyword evidence="2" id="KW-0732">Signal</keyword>
<dbReference type="PROSITE" id="PS51465">
    <property type="entry name" value="KAZAL_2"/>
    <property type="match status" value="1"/>
</dbReference>
<accession>A0A224XT11</accession>
<feature type="domain" description="Kazal-like" evidence="3">
    <location>
        <begin position="14"/>
        <end position="72"/>
    </location>
</feature>
<dbReference type="CDD" id="cd00104">
    <property type="entry name" value="KAZAL_FS"/>
    <property type="match status" value="1"/>
</dbReference>
<protein>
    <submittedName>
        <fullName evidence="4">Putative kazal type serine protease inhibitor</fullName>
    </submittedName>
</protein>
<feature type="signal peptide" evidence="2">
    <location>
        <begin position="1"/>
        <end position="21"/>
    </location>
</feature>
<evidence type="ECO:0000259" key="3">
    <source>
        <dbReference type="PROSITE" id="PS51465"/>
    </source>
</evidence>
<evidence type="ECO:0000256" key="2">
    <source>
        <dbReference type="SAM" id="SignalP"/>
    </source>
</evidence>
<dbReference type="SMART" id="SM00280">
    <property type="entry name" value="KAZAL"/>
    <property type="match status" value="1"/>
</dbReference>
<dbReference type="AlphaFoldDB" id="A0A224XT11"/>
<dbReference type="SUPFAM" id="SSF100895">
    <property type="entry name" value="Kazal-type serine protease inhibitors"/>
    <property type="match status" value="1"/>
</dbReference>
<feature type="region of interest" description="Disordered" evidence="1">
    <location>
        <begin position="253"/>
        <end position="274"/>
    </location>
</feature>
<evidence type="ECO:0000313" key="4">
    <source>
        <dbReference type="EMBL" id="JAW11580.1"/>
    </source>
</evidence>
<dbReference type="InterPro" id="IPR002350">
    <property type="entry name" value="Kazal_dom"/>
</dbReference>
<evidence type="ECO:0000256" key="1">
    <source>
        <dbReference type="SAM" id="MobiDB-lite"/>
    </source>
</evidence>
<dbReference type="InterPro" id="IPR036058">
    <property type="entry name" value="Kazal_dom_sf"/>
</dbReference>
<dbReference type="EMBL" id="GFTR01004846">
    <property type="protein sequence ID" value="JAW11580.1"/>
    <property type="molecule type" value="Transcribed_RNA"/>
</dbReference>
<organism evidence="4">
    <name type="scientific">Panstrongylus lignarius</name>
    <dbReference type="NCBI Taxonomy" id="156445"/>
    <lineage>
        <taxon>Eukaryota</taxon>
        <taxon>Metazoa</taxon>
        <taxon>Ecdysozoa</taxon>
        <taxon>Arthropoda</taxon>
        <taxon>Hexapoda</taxon>
        <taxon>Insecta</taxon>
        <taxon>Pterygota</taxon>
        <taxon>Neoptera</taxon>
        <taxon>Paraneoptera</taxon>
        <taxon>Hemiptera</taxon>
        <taxon>Heteroptera</taxon>
        <taxon>Panheteroptera</taxon>
        <taxon>Cimicomorpha</taxon>
        <taxon>Reduviidae</taxon>
        <taxon>Triatominae</taxon>
        <taxon>Panstrongylus</taxon>
    </lineage>
</organism>
<proteinExistence type="predicted"/>
<reference evidence="4" key="1">
    <citation type="journal article" date="2018" name="PLoS Negl. Trop. Dis.">
        <title>An insight into the salivary gland and fat body transcriptome of Panstrongylus lignarius (Hemiptera: Heteroptera), the main vector of Chagas disease in Peru.</title>
        <authorList>
            <person name="Nevoa J.C."/>
            <person name="Mendes M.T."/>
            <person name="da Silva M.V."/>
            <person name="Soares S.C."/>
            <person name="Oliveira C.J.F."/>
            <person name="Ribeiro J.M.C."/>
        </authorList>
    </citation>
    <scope>NUCLEOTIDE SEQUENCE</scope>
</reference>
<dbReference type="Pfam" id="PF00050">
    <property type="entry name" value="Kazal_1"/>
    <property type="match status" value="1"/>
</dbReference>
<name>A0A224XT11_9HEMI</name>
<feature type="chain" id="PRO_5012781835" evidence="2">
    <location>
        <begin position="22"/>
        <end position="307"/>
    </location>
</feature>